<organism evidence="5 6">
    <name type="scientific">Burkholderia latens</name>
    <dbReference type="NCBI Taxonomy" id="488446"/>
    <lineage>
        <taxon>Bacteria</taxon>
        <taxon>Pseudomonadati</taxon>
        <taxon>Pseudomonadota</taxon>
        <taxon>Betaproteobacteria</taxon>
        <taxon>Burkholderiales</taxon>
        <taxon>Burkholderiaceae</taxon>
        <taxon>Burkholderia</taxon>
        <taxon>Burkholderia cepacia complex</taxon>
    </lineage>
</organism>
<keyword evidence="4" id="KW-1133">Transmembrane helix</keyword>
<keyword evidence="2 4" id="KW-0812">Transmembrane</keyword>
<evidence type="ECO:0000256" key="1">
    <source>
        <dbReference type="ARBA" id="ARBA00004370"/>
    </source>
</evidence>
<dbReference type="EMBL" id="VZOJ01000202">
    <property type="protein sequence ID" value="KAB0630927.1"/>
    <property type="molecule type" value="Genomic_DNA"/>
</dbReference>
<reference evidence="5 6" key="1">
    <citation type="submission" date="2019-09" db="EMBL/GenBank/DDBJ databases">
        <title>Draft genome sequences of 48 bacterial type strains from the CCUG.</title>
        <authorList>
            <person name="Tunovic T."/>
            <person name="Pineiro-Iglesias B."/>
            <person name="Unosson C."/>
            <person name="Inganas E."/>
            <person name="Ohlen M."/>
            <person name="Cardew S."/>
            <person name="Jensie-Markopoulos S."/>
            <person name="Salva-Serra F."/>
            <person name="Jaen-Luchoro D."/>
            <person name="Karlsson R."/>
            <person name="Svensson-Stadler L."/>
            <person name="Chun J."/>
            <person name="Moore E."/>
        </authorList>
    </citation>
    <scope>NUCLEOTIDE SEQUENCE [LARGE SCALE GENOMIC DNA]</scope>
    <source>
        <strain evidence="5 6">CCUG 54555</strain>
    </source>
</reference>
<dbReference type="AlphaFoldDB" id="A0A6H9SHM8"/>
<protein>
    <submittedName>
        <fullName evidence="5">Uncharacterized protein</fullName>
    </submittedName>
</protein>
<dbReference type="InterPro" id="IPR036257">
    <property type="entry name" value="Cyt_c_oxidase_su2_TM_sf"/>
</dbReference>
<accession>A0A6H9SHM8</accession>
<dbReference type="PROSITE" id="PS51257">
    <property type="entry name" value="PROKAR_LIPOPROTEIN"/>
    <property type="match status" value="1"/>
</dbReference>
<name>A0A6H9SHM8_9BURK</name>
<evidence type="ECO:0000256" key="3">
    <source>
        <dbReference type="ARBA" id="ARBA00023136"/>
    </source>
</evidence>
<keyword evidence="6" id="KW-1185">Reference proteome</keyword>
<evidence type="ECO:0000313" key="5">
    <source>
        <dbReference type="EMBL" id="KAB0630927.1"/>
    </source>
</evidence>
<gene>
    <name evidence="5" type="ORF">F7R21_33205</name>
</gene>
<evidence type="ECO:0000313" key="6">
    <source>
        <dbReference type="Proteomes" id="UP000430232"/>
    </source>
</evidence>
<dbReference type="GO" id="GO:0016020">
    <property type="term" value="C:membrane"/>
    <property type="evidence" value="ECO:0007669"/>
    <property type="project" value="UniProtKB-SubCell"/>
</dbReference>
<feature type="transmembrane region" description="Helical" evidence="4">
    <location>
        <begin position="61"/>
        <end position="82"/>
    </location>
</feature>
<comment type="subcellular location">
    <subcellularLocation>
        <location evidence="1">Membrane</location>
    </subcellularLocation>
</comment>
<evidence type="ECO:0000256" key="4">
    <source>
        <dbReference type="SAM" id="Phobius"/>
    </source>
</evidence>
<dbReference type="Gene3D" id="1.10.287.90">
    <property type="match status" value="1"/>
</dbReference>
<dbReference type="SUPFAM" id="SSF81464">
    <property type="entry name" value="Cytochrome c oxidase subunit II-like, transmembrane region"/>
    <property type="match status" value="1"/>
</dbReference>
<evidence type="ECO:0000256" key="2">
    <source>
        <dbReference type="ARBA" id="ARBA00022692"/>
    </source>
</evidence>
<sequence>MILRAASPPRRALVRQRAAAHVVVAAATLAATACAYAAWPDQNALRPAGIQAMRIASLWHWTLLVCALVFAAVLAALALALWRRARAGTVPPAEDGRPLPPDPR</sequence>
<feature type="non-terminal residue" evidence="5">
    <location>
        <position position="104"/>
    </location>
</feature>
<dbReference type="Proteomes" id="UP000430232">
    <property type="component" value="Unassembled WGS sequence"/>
</dbReference>
<proteinExistence type="predicted"/>
<keyword evidence="3 4" id="KW-0472">Membrane</keyword>
<comment type="caution">
    <text evidence="5">The sequence shown here is derived from an EMBL/GenBank/DDBJ whole genome shotgun (WGS) entry which is preliminary data.</text>
</comment>